<accession>C0D979</accession>
<gene>
    <name evidence="1" type="ORF">CLOSTASPAR_05829</name>
</gene>
<organism evidence="1 2">
    <name type="scientific">[Clostridium] asparagiforme DSM 15981</name>
    <dbReference type="NCBI Taxonomy" id="518636"/>
    <lineage>
        <taxon>Bacteria</taxon>
        <taxon>Bacillati</taxon>
        <taxon>Bacillota</taxon>
        <taxon>Clostridia</taxon>
        <taxon>Lachnospirales</taxon>
        <taxon>Lachnospiraceae</taxon>
        <taxon>Enterocloster</taxon>
    </lineage>
</organism>
<protein>
    <submittedName>
        <fullName evidence="1">Uncharacterized protein</fullName>
    </submittedName>
</protein>
<evidence type="ECO:0000313" key="1">
    <source>
        <dbReference type="EMBL" id="EEG52117.1"/>
    </source>
</evidence>
<evidence type="ECO:0000313" key="2">
    <source>
        <dbReference type="Proteomes" id="UP000004756"/>
    </source>
</evidence>
<comment type="caution">
    <text evidence="1">The sequence shown here is derived from an EMBL/GenBank/DDBJ whole genome shotgun (WGS) entry which is preliminary data.</text>
</comment>
<reference evidence="1 2" key="1">
    <citation type="submission" date="2009-02" db="EMBL/GenBank/DDBJ databases">
        <title>Draft genome sequence of Clostridium asparagiforme (DSM 15981).</title>
        <authorList>
            <person name="Sudarsanam P."/>
            <person name="Ley R."/>
            <person name="Guruge J."/>
            <person name="Turnbaugh P.J."/>
            <person name="Mahowald M."/>
            <person name="Liep D."/>
            <person name="Gordon J."/>
        </authorList>
    </citation>
    <scope>NUCLEOTIDE SEQUENCE [LARGE SCALE GENOMIC DNA]</scope>
    <source>
        <strain evidence="1 2">DSM 15981</strain>
    </source>
</reference>
<keyword evidence="2" id="KW-1185">Reference proteome</keyword>
<name>C0D979_9FIRM</name>
<proteinExistence type="predicted"/>
<dbReference type="EMBL" id="ACCJ01000480">
    <property type="protein sequence ID" value="EEG52117.1"/>
    <property type="molecule type" value="Genomic_DNA"/>
</dbReference>
<dbReference type="Proteomes" id="UP000004756">
    <property type="component" value="Unassembled WGS sequence"/>
</dbReference>
<sequence>MFPIILQKNRRVNFITLNFCEFNAIKCIFWRTIDAGPYISQIFTSFKDKYGNTVTMIPAAEAVFLFNLTFGRYS</sequence>
<dbReference type="AlphaFoldDB" id="C0D979"/>
<dbReference type="HOGENOM" id="CLU_2681076_0_0_9"/>